<dbReference type="GO" id="GO:0003700">
    <property type="term" value="F:DNA-binding transcription factor activity"/>
    <property type="evidence" value="ECO:0007669"/>
    <property type="project" value="TreeGrafter"/>
</dbReference>
<dbReference type="SMART" id="SM00354">
    <property type="entry name" value="HTH_LACI"/>
    <property type="match status" value="1"/>
</dbReference>
<accession>A0AA37NK36</accession>
<keyword evidence="3" id="KW-0804">Transcription</keyword>
<dbReference type="Pfam" id="PF00356">
    <property type="entry name" value="LacI"/>
    <property type="match status" value="1"/>
</dbReference>
<organism evidence="5 6">
    <name type="scientific">Alistipes finegoldii</name>
    <dbReference type="NCBI Taxonomy" id="214856"/>
    <lineage>
        <taxon>Bacteria</taxon>
        <taxon>Pseudomonadati</taxon>
        <taxon>Bacteroidota</taxon>
        <taxon>Bacteroidia</taxon>
        <taxon>Bacteroidales</taxon>
        <taxon>Rikenellaceae</taxon>
        <taxon>Alistipes</taxon>
    </lineage>
</organism>
<dbReference type="InterPro" id="IPR046335">
    <property type="entry name" value="LacI/GalR-like_sensor"/>
</dbReference>
<dbReference type="PANTHER" id="PTHR30146:SF109">
    <property type="entry name" value="HTH-TYPE TRANSCRIPTIONAL REGULATOR GALS"/>
    <property type="match status" value="1"/>
</dbReference>
<comment type="caution">
    <text evidence="5">The sequence shown here is derived from an EMBL/GenBank/DDBJ whole genome shotgun (WGS) entry which is preliminary data.</text>
</comment>
<dbReference type="GO" id="GO:0000976">
    <property type="term" value="F:transcription cis-regulatory region binding"/>
    <property type="evidence" value="ECO:0007669"/>
    <property type="project" value="TreeGrafter"/>
</dbReference>
<dbReference type="Pfam" id="PF13377">
    <property type="entry name" value="Peripla_BP_3"/>
    <property type="match status" value="1"/>
</dbReference>
<dbReference type="PROSITE" id="PS50932">
    <property type="entry name" value="HTH_LACI_2"/>
    <property type="match status" value="1"/>
</dbReference>
<dbReference type="CDD" id="cd01392">
    <property type="entry name" value="HTH_LacI"/>
    <property type="match status" value="1"/>
</dbReference>
<keyword evidence="2" id="KW-0238">DNA-binding</keyword>
<evidence type="ECO:0000256" key="1">
    <source>
        <dbReference type="ARBA" id="ARBA00023015"/>
    </source>
</evidence>
<evidence type="ECO:0000259" key="4">
    <source>
        <dbReference type="PROSITE" id="PS50932"/>
    </source>
</evidence>
<dbReference type="InterPro" id="IPR010982">
    <property type="entry name" value="Lambda_DNA-bd_dom_sf"/>
</dbReference>
<reference evidence="5" key="1">
    <citation type="submission" date="2022-01" db="EMBL/GenBank/DDBJ databases">
        <title>Novel bile acid biosynthetic pathways are enriched in the microbiome of centenarians.</title>
        <authorList>
            <person name="Sato Y."/>
            <person name="Atarashi K."/>
            <person name="Plichta R.D."/>
            <person name="Arai Y."/>
            <person name="Sasajima S."/>
            <person name="Kearney M.S."/>
            <person name="Suda W."/>
            <person name="Takeshita K."/>
            <person name="Sasaki T."/>
            <person name="Okamoto S."/>
            <person name="Skelly N.A."/>
            <person name="Okamura Y."/>
            <person name="Vlamakis H."/>
            <person name="Li Y."/>
            <person name="Tanoue T."/>
            <person name="Takei H."/>
            <person name="Nittono H."/>
            <person name="Narushima S."/>
            <person name="Irie J."/>
            <person name="Itoh H."/>
            <person name="Moriya K."/>
            <person name="Sugiura Y."/>
            <person name="Suematsu M."/>
            <person name="Moritoki N."/>
            <person name="Shibata S."/>
            <person name="Littman R.D."/>
            <person name="Fischbach A.M."/>
            <person name="Uwamino Y."/>
            <person name="Inoue T."/>
            <person name="Honda A."/>
            <person name="Hattori M."/>
            <person name="Murai T."/>
            <person name="Xavier J.R."/>
            <person name="Hirose N."/>
            <person name="Honda K."/>
        </authorList>
    </citation>
    <scope>NUCLEOTIDE SEQUENCE</scope>
    <source>
        <strain evidence="5">CE91-St16</strain>
    </source>
</reference>
<dbReference type="SUPFAM" id="SSF47413">
    <property type="entry name" value="lambda repressor-like DNA-binding domains"/>
    <property type="match status" value="1"/>
</dbReference>
<evidence type="ECO:0000256" key="3">
    <source>
        <dbReference type="ARBA" id="ARBA00023163"/>
    </source>
</evidence>
<dbReference type="SUPFAM" id="SSF53822">
    <property type="entry name" value="Periplasmic binding protein-like I"/>
    <property type="match status" value="1"/>
</dbReference>
<evidence type="ECO:0000313" key="6">
    <source>
        <dbReference type="Proteomes" id="UP001055105"/>
    </source>
</evidence>
<evidence type="ECO:0000313" key="5">
    <source>
        <dbReference type="EMBL" id="GKI17381.1"/>
    </source>
</evidence>
<dbReference type="InterPro" id="IPR000843">
    <property type="entry name" value="HTH_LacI"/>
</dbReference>
<sequence length="345" mass="38935">MCYMKTKRTTIRDIAEAAGVSISLVSFVMNNKGKRYRISDEMTKRIREMADKLDYQPNNAARSLRSGRSRTIGVVVSDISNSFFAEICRKIEDDASHFNYTVIFGSSDENADKFRNVVEVLLGKGVDGLILVPCEGSEAYIEEIYRLNIPLVLIDRTIDNPEISRVVLNNQKASAMAVEHLVESGYKRVAMVSYAMRLSNICDREKGYESTMERLGLKDRMQIYRIDFHETARRVDDLVRQLFQRANRKVDALLFATNSLAVEGLKALNRYQVSVPDDVAVVAYDGNEVFDLYRVSVTSVRQPIELFGTEAVRLLVRRIEEPDCASSAAIMLNAELVKGESTGQK</sequence>
<dbReference type="InterPro" id="IPR028082">
    <property type="entry name" value="Peripla_BP_I"/>
</dbReference>
<dbReference type="EMBL" id="BQOL01000001">
    <property type="protein sequence ID" value="GKI17381.1"/>
    <property type="molecule type" value="Genomic_DNA"/>
</dbReference>
<dbReference type="Gene3D" id="1.10.260.40">
    <property type="entry name" value="lambda repressor-like DNA-binding domains"/>
    <property type="match status" value="1"/>
</dbReference>
<dbReference type="AlphaFoldDB" id="A0AA37NK36"/>
<proteinExistence type="predicted"/>
<keyword evidence="1" id="KW-0805">Transcription regulation</keyword>
<feature type="domain" description="HTH lacI-type" evidence="4">
    <location>
        <begin position="9"/>
        <end position="66"/>
    </location>
</feature>
<dbReference type="PANTHER" id="PTHR30146">
    <property type="entry name" value="LACI-RELATED TRANSCRIPTIONAL REPRESSOR"/>
    <property type="match status" value="1"/>
</dbReference>
<name>A0AA37NK36_9BACT</name>
<gene>
    <name evidence="5" type="primary">rbsR</name>
    <name evidence="5" type="ORF">CE91St16_02890</name>
</gene>
<evidence type="ECO:0000256" key="2">
    <source>
        <dbReference type="ARBA" id="ARBA00023125"/>
    </source>
</evidence>
<dbReference type="Gene3D" id="3.40.50.2300">
    <property type="match status" value="2"/>
</dbReference>
<protein>
    <submittedName>
        <fullName evidence="5">LacI family transcriptional regulator</fullName>
    </submittedName>
</protein>
<dbReference type="Proteomes" id="UP001055105">
    <property type="component" value="Unassembled WGS sequence"/>
</dbReference>